<protein>
    <submittedName>
        <fullName evidence="1">Uncharacterized protein</fullName>
    </submittedName>
</protein>
<dbReference type="EMBL" id="LXQA010284564">
    <property type="protein sequence ID" value="MCI40847.1"/>
    <property type="molecule type" value="Genomic_DNA"/>
</dbReference>
<reference evidence="1 2" key="1">
    <citation type="journal article" date="2018" name="Front. Plant Sci.">
        <title>Red Clover (Trifolium pratense) and Zigzag Clover (T. medium) - A Picture of Genomic Similarities and Differences.</title>
        <authorList>
            <person name="Dluhosova J."/>
            <person name="Istvanek J."/>
            <person name="Nedelnik J."/>
            <person name="Repkova J."/>
        </authorList>
    </citation>
    <scope>NUCLEOTIDE SEQUENCE [LARGE SCALE GENOMIC DNA]</scope>
    <source>
        <strain evidence="2">cv. 10/8</strain>
        <tissue evidence="1">Leaf</tissue>
    </source>
</reference>
<dbReference type="Proteomes" id="UP000265520">
    <property type="component" value="Unassembled WGS sequence"/>
</dbReference>
<name>A0A392RXG2_9FABA</name>
<dbReference type="AlphaFoldDB" id="A0A392RXG2"/>
<accession>A0A392RXG2</accession>
<sequence>MARCAIYAEEVEVSSVNCASRMRGWRVVPVYWKDA</sequence>
<feature type="non-terminal residue" evidence="1">
    <location>
        <position position="35"/>
    </location>
</feature>
<evidence type="ECO:0000313" key="2">
    <source>
        <dbReference type="Proteomes" id="UP000265520"/>
    </source>
</evidence>
<organism evidence="1 2">
    <name type="scientific">Trifolium medium</name>
    <dbReference type="NCBI Taxonomy" id="97028"/>
    <lineage>
        <taxon>Eukaryota</taxon>
        <taxon>Viridiplantae</taxon>
        <taxon>Streptophyta</taxon>
        <taxon>Embryophyta</taxon>
        <taxon>Tracheophyta</taxon>
        <taxon>Spermatophyta</taxon>
        <taxon>Magnoliopsida</taxon>
        <taxon>eudicotyledons</taxon>
        <taxon>Gunneridae</taxon>
        <taxon>Pentapetalae</taxon>
        <taxon>rosids</taxon>
        <taxon>fabids</taxon>
        <taxon>Fabales</taxon>
        <taxon>Fabaceae</taxon>
        <taxon>Papilionoideae</taxon>
        <taxon>50 kb inversion clade</taxon>
        <taxon>NPAAA clade</taxon>
        <taxon>Hologalegina</taxon>
        <taxon>IRL clade</taxon>
        <taxon>Trifolieae</taxon>
        <taxon>Trifolium</taxon>
    </lineage>
</organism>
<evidence type="ECO:0000313" key="1">
    <source>
        <dbReference type="EMBL" id="MCI40847.1"/>
    </source>
</evidence>
<comment type="caution">
    <text evidence="1">The sequence shown here is derived from an EMBL/GenBank/DDBJ whole genome shotgun (WGS) entry which is preliminary data.</text>
</comment>
<keyword evidence="2" id="KW-1185">Reference proteome</keyword>
<proteinExistence type="predicted"/>